<dbReference type="InterPro" id="IPR019557">
    <property type="entry name" value="AminoTfrase-like_pln_mobile"/>
</dbReference>
<comment type="caution">
    <text evidence="2">The sequence shown here is derived from an EMBL/GenBank/DDBJ whole genome shotgun (WGS) entry which is preliminary data.</text>
</comment>
<protein>
    <recommendedName>
        <fullName evidence="1">Aminotransferase-like plant mobile domain-containing protein</fullName>
    </recommendedName>
</protein>
<evidence type="ECO:0000259" key="1">
    <source>
        <dbReference type="Pfam" id="PF10536"/>
    </source>
</evidence>
<dbReference type="GO" id="GO:0010073">
    <property type="term" value="P:meristem maintenance"/>
    <property type="evidence" value="ECO:0007669"/>
    <property type="project" value="InterPro"/>
</dbReference>
<organism evidence="2 3">
    <name type="scientific">Rhynchospora breviuscula</name>
    <dbReference type="NCBI Taxonomy" id="2022672"/>
    <lineage>
        <taxon>Eukaryota</taxon>
        <taxon>Viridiplantae</taxon>
        <taxon>Streptophyta</taxon>
        <taxon>Embryophyta</taxon>
        <taxon>Tracheophyta</taxon>
        <taxon>Spermatophyta</taxon>
        <taxon>Magnoliopsida</taxon>
        <taxon>Liliopsida</taxon>
        <taxon>Poales</taxon>
        <taxon>Cyperaceae</taxon>
        <taxon>Cyperoideae</taxon>
        <taxon>Rhynchosporeae</taxon>
        <taxon>Rhynchospora</taxon>
    </lineage>
</organism>
<accession>A0A9Q0CUP1</accession>
<dbReference type="PANTHER" id="PTHR46033:SF71">
    <property type="entry name" value="OS11G0534500 PROTEIN"/>
    <property type="match status" value="1"/>
</dbReference>
<evidence type="ECO:0000313" key="2">
    <source>
        <dbReference type="EMBL" id="KAJ1700323.1"/>
    </source>
</evidence>
<evidence type="ECO:0000313" key="3">
    <source>
        <dbReference type="Proteomes" id="UP001151287"/>
    </source>
</evidence>
<dbReference type="OrthoDB" id="600090at2759"/>
<dbReference type="InterPro" id="IPR044824">
    <property type="entry name" value="MAIN-like"/>
</dbReference>
<proteinExistence type="predicted"/>
<sequence length="389" mass="44646">MTVDLEDVAFILGLPTTGLPVTGRIDYDDVLLLADLALPRDTPMDDVLDCFREKTKEVRPKKKNHTVTFVKLRDMWRDGPGTQDVDRIDRYTRALVLELIGCKLFSDATGDSVPCFYLELVRDISSGHSVKYNWGAAILAMLYRGLDNTAMEKDGQKIAALWVLLQLWSYTRLGIEYARDILLKMDHGHVVWRPYDEVSQVVMPPYARLSMRMYCFHVPCIHYWIVAWHYADRVMHQFMLYQTVPPPIPTVRRGGRGAAMERGDFASYDRWMRVHGGAHLVPIPGAAEQIPTRELTYHQEAPHRVSIVKHIFTEALRACAWAVKKGCRRAGKQLLKSYNTQLDLVGEHHRLPHLLEVKGLPTDIDSIPYSSEEDYMPESGFEEQQFMMV</sequence>
<reference evidence="2" key="1">
    <citation type="journal article" date="2022" name="Cell">
        <title>Repeat-based holocentromeres influence genome architecture and karyotype evolution.</title>
        <authorList>
            <person name="Hofstatter P.G."/>
            <person name="Thangavel G."/>
            <person name="Lux T."/>
            <person name="Neumann P."/>
            <person name="Vondrak T."/>
            <person name="Novak P."/>
            <person name="Zhang M."/>
            <person name="Costa L."/>
            <person name="Castellani M."/>
            <person name="Scott A."/>
            <person name="Toegelov H."/>
            <person name="Fuchs J."/>
            <person name="Mata-Sucre Y."/>
            <person name="Dias Y."/>
            <person name="Vanzela A.L.L."/>
            <person name="Huettel B."/>
            <person name="Almeida C.C.S."/>
            <person name="Simkova H."/>
            <person name="Souza G."/>
            <person name="Pedrosa-Harand A."/>
            <person name="Macas J."/>
            <person name="Mayer K.F.X."/>
            <person name="Houben A."/>
            <person name="Marques A."/>
        </authorList>
    </citation>
    <scope>NUCLEOTIDE SEQUENCE</scope>
    <source>
        <strain evidence="2">RhyBre1mFocal</strain>
    </source>
</reference>
<name>A0A9Q0CUP1_9POAL</name>
<dbReference type="EMBL" id="JAMQYH010000001">
    <property type="protein sequence ID" value="KAJ1700323.1"/>
    <property type="molecule type" value="Genomic_DNA"/>
</dbReference>
<dbReference type="Pfam" id="PF10536">
    <property type="entry name" value="PMD"/>
    <property type="match status" value="1"/>
</dbReference>
<keyword evidence="3" id="KW-1185">Reference proteome</keyword>
<dbReference type="AlphaFoldDB" id="A0A9Q0CUP1"/>
<feature type="domain" description="Aminotransferase-like plant mobile" evidence="1">
    <location>
        <begin position="1"/>
        <end position="174"/>
    </location>
</feature>
<gene>
    <name evidence="2" type="ORF">LUZ63_000102</name>
</gene>
<dbReference type="PANTHER" id="PTHR46033">
    <property type="entry name" value="PROTEIN MAIN-LIKE 2"/>
    <property type="match status" value="1"/>
</dbReference>
<dbReference type="Proteomes" id="UP001151287">
    <property type="component" value="Unassembled WGS sequence"/>
</dbReference>